<feature type="chain" id="PRO_5045436102" description="Carboxymuconolactone decarboxylase-like domain-containing protein" evidence="1">
    <location>
        <begin position="21"/>
        <end position="131"/>
    </location>
</feature>
<dbReference type="Proteomes" id="UP000653056">
    <property type="component" value="Unassembled WGS sequence"/>
</dbReference>
<dbReference type="Pfam" id="PF02627">
    <property type="entry name" value="CMD"/>
    <property type="match status" value="1"/>
</dbReference>
<dbReference type="Gene3D" id="1.20.1290.10">
    <property type="entry name" value="AhpD-like"/>
    <property type="match status" value="1"/>
</dbReference>
<name>A0ABQ2YN60_9GAMM</name>
<protein>
    <recommendedName>
        <fullName evidence="2">Carboxymuconolactone decarboxylase-like domain-containing protein</fullName>
    </recommendedName>
</protein>
<evidence type="ECO:0000256" key="1">
    <source>
        <dbReference type="SAM" id="SignalP"/>
    </source>
</evidence>
<dbReference type="EMBL" id="BMXS01000006">
    <property type="protein sequence ID" value="GGX89306.1"/>
    <property type="molecule type" value="Genomic_DNA"/>
</dbReference>
<reference evidence="4" key="1">
    <citation type="journal article" date="2019" name="Int. J. Syst. Evol. Microbiol.">
        <title>The Global Catalogue of Microorganisms (GCM) 10K type strain sequencing project: providing services to taxonomists for standard genome sequencing and annotation.</title>
        <authorList>
            <consortium name="The Broad Institute Genomics Platform"/>
            <consortium name="The Broad Institute Genome Sequencing Center for Infectious Disease"/>
            <person name="Wu L."/>
            <person name="Ma J."/>
        </authorList>
    </citation>
    <scope>NUCLEOTIDE SEQUENCE [LARGE SCALE GENOMIC DNA]</scope>
    <source>
        <strain evidence="4">KCTC 22228</strain>
    </source>
</reference>
<dbReference type="InterPro" id="IPR004675">
    <property type="entry name" value="AhpD_core"/>
</dbReference>
<keyword evidence="1" id="KW-0732">Signal</keyword>
<dbReference type="InterPro" id="IPR029032">
    <property type="entry name" value="AhpD-like"/>
</dbReference>
<proteinExistence type="predicted"/>
<gene>
    <name evidence="3" type="ORF">GCM10007160_15840</name>
</gene>
<comment type="caution">
    <text evidence="3">The sequence shown here is derived from an EMBL/GenBank/DDBJ whole genome shotgun (WGS) entry which is preliminary data.</text>
</comment>
<dbReference type="NCBIfam" id="TIGR00778">
    <property type="entry name" value="ahpD_dom"/>
    <property type="match status" value="1"/>
</dbReference>
<evidence type="ECO:0000259" key="2">
    <source>
        <dbReference type="Pfam" id="PF02627"/>
    </source>
</evidence>
<organism evidence="3 4">
    <name type="scientific">Litchfieldella qijiaojingensis</name>
    <dbReference type="NCBI Taxonomy" id="980347"/>
    <lineage>
        <taxon>Bacteria</taxon>
        <taxon>Pseudomonadati</taxon>
        <taxon>Pseudomonadota</taxon>
        <taxon>Gammaproteobacteria</taxon>
        <taxon>Oceanospirillales</taxon>
        <taxon>Halomonadaceae</taxon>
        <taxon>Litchfieldella</taxon>
    </lineage>
</organism>
<dbReference type="RefSeq" id="WP_189467933.1">
    <property type="nucleotide sequence ID" value="NZ_BMXS01000006.1"/>
</dbReference>
<evidence type="ECO:0000313" key="3">
    <source>
        <dbReference type="EMBL" id="GGX89306.1"/>
    </source>
</evidence>
<evidence type="ECO:0000313" key="4">
    <source>
        <dbReference type="Proteomes" id="UP000653056"/>
    </source>
</evidence>
<accession>A0ABQ2YN60</accession>
<feature type="domain" description="Carboxymuconolactone decarboxylase-like" evidence="2">
    <location>
        <begin position="47"/>
        <end position="112"/>
    </location>
</feature>
<feature type="signal peptide" evidence="1">
    <location>
        <begin position="1"/>
        <end position="20"/>
    </location>
</feature>
<dbReference type="SUPFAM" id="SSF69118">
    <property type="entry name" value="AhpD-like"/>
    <property type="match status" value="1"/>
</dbReference>
<dbReference type="InterPro" id="IPR003779">
    <property type="entry name" value="CMD-like"/>
</dbReference>
<sequence>MKTYLLASALILGMSSFAVAQDAPKFFSETYPEHGLQSALEARSALENEQAVLDAKTRELISLAVAAQIPCAYCSYAHTKGARAQGASEAEIREAVAAAAQVRHWSTVLNGMQYDLDAFKSEFDELAGATD</sequence>
<keyword evidence="4" id="KW-1185">Reference proteome</keyword>
<dbReference type="PANTHER" id="PTHR33930:SF2">
    <property type="entry name" value="BLR3452 PROTEIN"/>
    <property type="match status" value="1"/>
</dbReference>
<dbReference type="PANTHER" id="PTHR33930">
    <property type="entry name" value="ALKYL HYDROPEROXIDE REDUCTASE AHPD"/>
    <property type="match status" value="1"/>
</dbReference>